<feature type="transmembrane region" description="Helical" evidence="10">
    <location>
        <begin position="364"/>
        <end position="389"/>
    </location>
</feature>
<evidence type="ECO:0000256" key="1">
    <source>
        <dbReference type="ARBA" id="ARBA00004613"/>
    </source>
</evidence>
<dbReference type="InterPro" id="IPR002861">
    <property type="entry name" value="Reeler_dom"/>
</dbReference>
<feature type="transmembrane region" description="Helical" evidence="10">
    <location>
        <begin position="302"/>
        <end position="324"/>
    </location>
</feature>
<keyword evidence="10" id="KW-0472">Membrane</keyword>
<keyword evidence="4" id="KW-0929">Antimicrobial</keyword>
<dbReference type="Proteomes" id="UP001591681">
    <property type="component" value="Unassembled WGS sequence"/>
</dbReference>
<evidence type="ECO:0000256" key="5">
    <source>
        <dbReference type="ARBA" id="ARBA00022588"/>
    </source>
</evidence>
<evidence type="ECO:0000256" key="2">
    <source>
        <dbReference type="ARBA" id="ARBA00008501"/>
    </source>
</evidence>
<keyword evidence="10" id="KW-1133">Transmembrane helix</keyword>
<dbReference type="PANTHER" id="PTHR45828">
    <property type="entry name" value="CYTOCHROME B561/FERRIC REDUCTASE TRANSMEMBRANE"/>
    <property type="match status" value="1"/>
</dbReference>
<evidence type="ECO:0000256" key="11">
    <source>
        <dbReference type="SAM" id="SignalP"/>
    </source>
</evidence>
<dbReference type="AlphaFoldDB" id="A0ABD1JRE9"/>
<dbReference type="GO" id="GO:0042742">
    <property type="term" value="P:defense response to bacterium"/>
    <property type="evidence" value="ECO:0007669"/>
    <property type="project" value="UniProtKB-KW"/>
</dbReference>
<keyword evidence="7" id="KW-0391">Immunity</keyword>
<proteinExistence type="inferred from homology"/>
<dbReference type="Pfam" id="PF02014">
    <property type="entry name" value="Reeler"/>
    <property type="match status" value="1"/>
</dbReference>
<comment type="similarity">
    <text evidence="2">Belongs to the insect defense protein family.</text>
</comment>
<feature type="region of interest" description="Disordered" evidence="9">
    <location>
        <begin position="167"/>
        <end position="241"/>
    </location>
</feature>
<feature type="chain" id="PRO_5044813064" description="Reelin domain-containing protein" evidence="11">
    <location>
        <begin position="19"/>
        <end position="433"/>
    </location>
</feature>
<comment type="caution">
    <text evidence="13">The sequence shown here is derived from an EMBL/GenBank/DDBJ whole genome shotgun (WGS) entry which is preliminary data.</text>
</comment>
<dbReference type="CDD" id="cd08544">
    <property type="entry name" value="Reeler"/>
    <property type="match status" value="1"/>
</dbReference>
<feature type="signal peptide" evidence="11">
    <location>
        <begin position="1"/>
        <end position="18"/>
    </location>
</feature>
<feature type="transmembrane region" description="Helical" evidence="10">
    <location>
        <begin position="410"/>
        <end position="432"/>
    </location>
</feature>
<keyword evidence="5" id="KW-0399">Innate immunity</keyword>
<feature type="compositionally biased region" description="Polar residues" evidence="9">
    <location>
        <begin position="196"/>
        <end position="218"/>
    </location>
</feature>
<dbReference type="Gene3D" id="2.60.40.4060">
    <property type="entry name" value="Reeler domain"/>
    <property type="match status" value="1"/>
</dbReference>
<dbReference type="EMBL" id="JBHFQA010000012">
    <property type="protein sequence ID" value="KAL2089437.1"/>
    <property type="molecule type" value="Genomic_DNA"/>
</dbReference>
<protein>
    <recommendedName>
        <fullName evidence="12">Reelin domain-containing protein</fullName>
    </recommendedName>
</protein>
<evidence type="ECO:0000256" key="8">
    <source>
        <dbReference type="ARBA" id="ARBA00023022"/>
    </source>
</evidence>
<sequence>MSIPGLILSFLLLGKVSSYSDGELLKRYCKSMEVNHAFQTEQEGVGPFIVTVLHEGEALNPQRFHLTKDDVVEVDLVSTSTGFQGFMINMQNDEGHPVGSFSTPNNSSIVLLQCQGSSNTLTHRDNQQKSSISGQWKAPSTANYSVRAVVVGEEHYWNFKIVPPTTTPATTNMPTTGSPSPQAPAPSALPTAPVLMSTSPINEPSSTTATTNTPMSSHSATTINSTTEPTTSGPRLKTASMKGKASTTVLQVSKLGAAIPLGITSLLDWQPSSLKCYQAWSVVYFCASSVAFGLVLSEGYRVVAAFTGVVAVVSLLHIISSCYLPCPSHELRNFMIWVLRFLVSLQTVFTVLAIFAFLEPYDKWLQYVMAASTICILFFVICVVIYDCYTKCCLGWEVCSQKSCFHIHKLILICSTVVNMLLTVALFVGLFVS</sequence>
<keyword evidence="14" id="KW-1185">Reference proteome</keyword>
<evidence type="ECO:0000256" key="10">
    <source>
        <dbReference type="SAM" id="Phobius"/>
    </source>
</evidence>
<evidence type="ECO:0000256" key="4">
    <source>
        <dbReference type="ARBA" id="ARBA00022529"/>
    </source>
</evidence>
<reference evidence="13 14" key="1">
    <citation type="submission" date="2024-09" db="EMBL/GenBank/DDBJ databases">
        <title>A chromosome-level genome assembly of Gray's grenadier anchovy, Coilia grayii.</title>
        <authorList>
            <person name="Fu Z."/>
        </authorList>
    </citation>
    <scope>NUCLEOTIDE SEQUENCE [LARGE SCALE GENOMIC DNA]</scope>
    <source>
        <strain evidence="13">G4</strain>
        <tissue evidence="13">Muscle</tissue>
    </source>
</reference>
<evidence type="ECO:0000256" key="3">
    <source>
        <dbReference type="ARBA" id="ARBA00022525"/>
    </source>
</evidence>
<feature type="compositionally biased region" description="Low complexity" evidence="9">
    <location>
        <begin position="219"/>
        <end position="232"/>
    </location>
</feature>
<evidence type="ECO:0000256" key="6">
    <source>
        <dbReference type="ARBA" id="ARBA00022729"/>
    </source>
</evidence>
<keyword evidence="10" id="KW-0812">Transmembrane</keyword>
<evidence type="ECO:0000256" key="9">
    <source>
        <dbReference type="SAM" id="MobiDB-lite"/>
    </source>
</evidence>
<keyword evidence="3" id="KW-0964">Secreted</keyword>
<organism evidence="13 14">
    <name type="scientific">Coilia grayii</name>
    <name type="common">Gray's grenadier anchovy</name>
    <dbReference type="NCBI Taxonomy" id="363190"/>
    <lineage>
        <taxon>Eukaryota</taxon>
        <taxon>Metazoa</taxon>
        <taxon>Chordata</taxon>
        <taxon>Craniata</taxon>
        <taxon>Vertebrata</taxon>
        <taxon>Euteleostomi</taxon>
        <taxon>Actinopterygii</taxon>
        <taxon>Neopterygii</taxon>
        <taxon>Teleostei</taxon>
        <taxon>Clupei</taxon>
        <taxon>Clupeiformes</taxon>
        <taxon>Clupeoidei</taxon>
        <taxon>Engraulidae</taxon>
        <taxon>Coilinae</taxon>
        <taxon>Coilia</taxon>
    </lineage>
</organism>
<dbReference type="GO" id="GO:0005576">
    <property type="term" value="C:extracellular region"/>
    <property type="evidence" value="ECO:0007669"/>
    <property type="project" value="UniProtKB-SubCell"/>
</dbReference>
<dbReference type="PANTHER" id="PTHR45828:SF9">
    <property type="entry name" value="CELL WALL INTEGRITY AND STRESS RESPONSE COMPONENT 4-LIKE-RELATED"/>
    <property type="match status" value="1"/>
</dbReference>
<evidence type="ECO:0000313" key="14">
    <source>
        <dbReference type="Proteomes" id="UP001591681"/>
    </source>
</evidence>
<accession>A0ABD1JRE9</accession>
<evidence type="ECO:0000259" key="12">
    <source>
        <dbReference type="Pfam" id="PF02014"/>
    </source>
</evidence>
<keyword evidence="6 11" id="KW-0732">Signal</keyword>
<feature type="domain" description="Reelin" evidence="12">
    <location>
        <begin position="29"/>
        <end position="157"/>
    </location>
</feature>
<evidence type="ECO:0000313" key="13">
    <source>
        <dbReference type="EMBL" id="KAL2089437.1"/>
    </source>
</evidence>
<keyword evidence="8" id="KW-0044">Antibiotic</keyword>
<feature type="transmembrane region" description="Helical" evidence="10">
    <location>
        <begin position="336"/>
        <end position="358"/>
    </location>
</feature>
<dbReference type="InterPro" id="IPR042307">
    <property type="entry name" value="Reeler_sf"/>
</dbReference>
<gene>
    <name evidence="13" type="ORF">ACEWY4_014125</name>
</gene>
<dbReference type="InterPro" id="IPR051237">
    <property type="entry name" value="Ferric-chelate_Red/DefProt"/>
</dbReference>
<evidence type="ECO:0000256" key="7">
    <source>
        <dbReference type="ARBA" id="ARBA00022859"/>
    </source>
</evidence>
<feature type="compositionally biased region" description="Low complexity" evidence="9">
    <location>
        <begin position="167"/>
        <end position="193"/>
    </location>
</feature>
<name>A0ABD1JRE9_9TELE</name>
<dbReference type="GO" id="GO:0045087">
    <property type="term" value="P:innate immune response"/>
    <property type="evidence" value="ECO:0007669"/>
    <property type="project" value="UniProtKB-KW"/>
</dbReference>
<comment type="subcellular location">
    <subcellularLocation>
        <location evidence="1">Secreted</location>
    </subcellularLocation>
</comment>